<dbReference type="Proteomes" id="UP000499080">
    <property type="component" value="Unassembled WGS sequence"/>
</dbReference>
<comment type="caution">
    <text evidence="1">The sequence shown here is derived from an EMBL/GenBank/DDBJ whole genome shotgun (WGS) entry which is preliminary data.</text>
</comment>
<evidence type="ECO:0000313" key="1">
    <source>
        <dbReference type="EMBL" id="GBO32857.1"/>
    </source>
</evidence>
<dbReference type="PANTHER" id="PTHR47331">
    <property type="entry name" value="PHD-TYPE DOMAIN-CONTAINING PROTEIN"/>
    <property type="match status" value="1"/>
</dbReference>
<name>A0A4Y2WA26_ARAVE</name>
<reference evidence="1 2" key="1">
    <citation type="journal article" date="2019" name="Sci. Rep.">
        <title>Orb-weaving spider Araneus ventricosus genome elucidates the spidroin gene catalogue.</title>
        <authorList>
            <person name="Kono N."/>
            <person name="Nakamura H."/>
            <person name="Ohtoshi R."/>
            <person name="Moran D.A.P."/>
            <person name="Shinohara A."/>
            <person name="Yoshida Y."/>
            <person name="Fujiwara M."/>
            <person name="Mori M."/>
            <person name="Tomita M."/>
            <person name="Arakawa K."/>
        </authorList>
    </citation>
    <scope>NUCLEOTIDE SEQUENCE [LARGE SCALE GENOMIC DNA]</scope>
</reference>
<evidence type="ECO:0000313" key="2">
    <source>
        <dbReference type="Proteomes" id="UP000499080"/>
    </source>
</evidence>
<dbReference type="OrthoDB" id="6428494at2759"/>
<organism evidence="1 2">
    <name type="scientific">Araneus ventricosus</name>
    <name type="common">Orbweaver spider</name>
    <name type="synonym">Epeira ventricosa</name>
    <dbReference type="NCBI Taxonomy" id="182803"/>
    <lineage>
        <taxon>Eukaryota</taxon>
        <taxon>Metazoa</taxon>
        <taxon>Ecdysozoa</taxon>
        <taxon>Arthropoda</taxon>
        <taxon>Chelicerata</taxon>
        <taxon>Arachnida</taxon>
        <taxon>Araneae</taxon>
        <taxon>Araneomorphae</taxon>
        <taxon>Entelegynae</taxon>
        <taxon>Araneoidea</taxon>
        <taxon>Araneidae</taxon>
        <taxon>Araneus</taxon>
    </lineage>
</organism>
<feature type="non-terminal residue" evidence="1">
    <location>
        <position position="395"/>
    </location>
</feature>
<dbReference type="InterPro" id="IPR008042">
    <property type="entry name" value="Retrotrans_Pao"/>
</dbReference>
<proteinExistence type="predicted"/>
<sequence length="395" mass="45710">MECKIHAVEDCVDALQCCSVVSLEKIKFCTDQWILTEEKETKVAAQLKTFFNEDNSQQSISYHRRCYPAALQKNYEEILLHLRGNDLVAIEEDQQAYATVIFLRCEYDGKIFVSFVSAKSRVAPLKKLTIPRLELMACVLGVRLSNYLTEALSLSDIPKYFWTDSTTALFWIKRNDQWGTFVGNRVREIFSVTKVNQWSYVPGQSNPADLPSRGCSPLQFSKLAWWEGPVWLKGPPNSWPKLEIKPDEALISSERRKGTNLSIQINLNAYPNESKWYKRFSKFTKIVRVLGWVKRFIRNCQNLFVNKEPFLSTDELQESKNTLFKLVQGESFPESGNSVNGILVERDQRGLLRVKTKIIERDDDYAFRYPILLPSKHHVVDCLIREYHLKHSHAG</sequence>
<dbReference type="Pfam" id="PF05380">
    <property type="entry name" value="Peptidase_A17"/>
    <property type="match status" value="1"/>
</dbReference>
<protein>
    <submittedName>
        <fullName evidence="1">Uncharacterized protein</fullName>
    </submittedName>
</protein>
<dbReference type="EMBL" id="BGPR01056343">
    <property type="protein sequence ID" value="GBO32857.1"/>
    <property type="molecule type" value="Genomic_DNA"/>
</dbReference>
<accession>A0A4Y2WA26</accession>
<keyword evidence="2" id="KW-1185">Reference proteome</keyword>
<gene>
    <name evidence="1" type="ORF">AVEN_224786_1</name>
</gene>
<dbReference type="AlphaFoldDB" id="A0A4Y2WA26"/>